<gene>
    <name evidence="1" type="ORF">C9427_09815</name>
</gene>
<keyword evidence="2" id="KW-1185">Reference proteome</keyword>
<evidence type="ECO:0000313" key="1">
    <source>
        <dbReference type="EMBL" id="PTE10640.1"/>
    </source>
</evidence>
<dbReference type="OrthoDB" id="582199at2"/>
<dbReference type="EMBL" id="PZJX01000024">
    <property type="protein sequence ID" value="PTE10640.1"/>
    <property type="molecule type" value="Genomic_DNA"/>
</dbReference>
<evidence type="ECO:0000313" key="2">
    <source>
        <dbReference type="Proteomes" id="UP000240259"/>
    </source>
</evidence>
<dbReference type="AlphaFoldDB" id="A0A2T4IYC3"/>
<name>A0A2T4IYC3_9HYPH</name>
<proteinExistence type="predicted"/>
<comment type="caution">
    <text evidence="1">The sequence shown here is derived from an EMBL/GenBank/DDBJ whole genome shotgun (WGS) entry which is preliminary data.</text>
</comment>
<reference evidence="1 2" key="1">
    <citation type="submission" date="2018-03" db="EMBL/GenBank/DDBJ databases">
        <title>Genome sequence of the symbiotic type strain Mesorhizobium helmanticense CSLC115NT isolated from Lotus corniculatus nodules.</title>
        <authorList>
            <person name="Sannazzaro A.I."/>
            <person name="Torres Tejerizo G.A."/>
            <person name="Dip D."/>
            <person name="Caballero M."/>
            <person name="Pistorio M."/>
            <person name="Estrella M.J."/>
        </authorList>
    </citation>
    <scope>NUCLEOTIDE SEQUENCE [LARGE SCALE GENOMIC DNA]</scope>
    <source>
        <strain evidence="1 2">CSLC115N</strain>
    </source>
</reference>
<dbReference type="Proteomes" id="UP000240259">
    <property type="component" value="Unassembled WGS sequence"/>
</dbReference>
<organism evidence="1 2">
    <name type="scientific">Mesorhizobium helmanticense</name>
    <dbReference type="NCBI Taxonomy" id="1776423"/>
    <lineage>
        <taxon>Bacteria</taxon>
        <taxon>Pseudomonadati</taxon>
        <taxon>Pseudomonadota</taxon>
        <taxon>Alphaproteobacteria</taxon>
        <taxon>Hyphomicrobiales</taxon>
        <taxon>Phyllobacteriaceae</taxon>
        <taxon>Mesorhizobium</taxon>
    </lineage>
</organism>
<protein>
    <submittedName>
        <fullName evidence="1">Uncharacterized protein</fullName>
    </submittedName>
</protein>
<accession>A0A2T4IYC3</accession>
<sequence length="62" mass="7065">MSSTPNISFVLHDVARLPSKRFEQRSRASDAHQYQLQTLSLIKFNLPEACVQPAADWEKIHG</sequence>